<dbReference type="Pfam" id="PF08241">
    <property type="entry name" value="Methyltransf_11"/>
    <property type="match status" value="1"/>
</dbReference>
<dbReference type="InterPro" id="IPR013216">
    <property type="entry name" value="Methyltransf_11"/>
</dbReference>
<reference evidence="2 3" key="1">
    <citation type="submission" date="2015-01" db="EMBL/GenBank/DDBJ databases">
        <title>Genome Sequencing of Rickettsiales.</title>
        <authorList>
            <person name="Daugherty S.C."/>
            <person name="Su Q."/>
            <person name="Abolude K."/>
            <person name="Beier-Sexton M."/>
            <person name="Carlyon J.A."/>
            <person name="Carter R."/>
            <person name="Day N.P."/>
            <person name="Dumler S.J."/>
            <person name="Dyachenko V."/>
            <person name="Godinez A."/>
            <person name="Kurtti T.J."/>
            <person name="Lichay M."/>
            <person name="Mullins K.E."/>
            <person name="Ott S."/>
            <person name="Pappas-Brown V."/>
            <person name="Paris D.H."/>
            <person name="Patel P."/>
            <person name="Richards A.L."/>
            <person name="Sadzewicz L."/>
            <person name="Sears K."/>
            <person name="Seidman D."/>
            <person name="Sengamalay N."/>
            <person name="Stenos J."/>
            <person name="Tallon L.J."/>
            <person name="Vincent G."/>
            <person name="Fraser C.M."/>
            <person name="Munderloh U."/>
            <person name="Dunning-Hotopp J.C."/>
        </authorList>
    </citation>
    <scope>NUCLEOTIDE SEQUENCE [LARGE SCALE GENOMIC DNA]</scope>
    <source>
        <strain evidence="2 3">UT144</strain>
    </source>
</reference>
<gene>
    <name evidence="2" type="ORF">OTUT144_0038</name>
</gene>
<dbReference type="CDD" id="cd02440">
    <property type="entry name" value="AdoMet_MTases"/>
    <property type="match status" value="1"/>
</dbReference>
<feature type="domain" description="Methyltransferase type 11" evidence="1">
    <location>
        <begin position="36"/>
        <end position="134"/>
    </location>
</feature>
<evidence type="ECO:0000259" key="1">
    <source>
        <dbReference type="Pfam" id="PF08241"/>
    </source>
</evidence>
<dbReference type="GO" id="GO:0032259">
    <property type="term" value="P:methylation"/>
    <property type="evidence" value="ECO:0007669"/>
    <property type="project" value="UniProtKB-KW"/>
</dbReference>
<accession>A0A0F3RNK4</accession>
<dbReference type="Proteomes" id="UP000033580">
    <property type="component" value="Unassembled WGS sequence"/>
</dbReference>
<protein>
    <submittedName>
        <fullName evidence="2">Methyltransferase domain protein</fullName>
    </submittedName>
</protein>
<dbReference type="PATRIC" id="fig|1441384.3.peg.1068"/>
<keyword evidence="2" id="KW-0808">Transferase</keyword>
<evidence type="ECO:0000313" key="2">
    <source>
        <dbReference type="EMBL" id="KJW07868.1"/>
    </source>
</evidence>
<dbReference type="EMBL" id="LAOR01000002">
    <property type="protein sequence ID" value="KJW07868.1"/>
    <property type="molecule type" value="Genomic_DNA"/>
</dbReference>
<dbReference type="AlphaFoldDB" id="A0A0F3RNK4"/>
<keyword evidence="2" id="KW-0489">Methyltransferase</keyword>
<evidence type="ECO:0000313" key="3">
    <source>
        <dbReference type="Proteomes" id="UP000033580"/>
    </source>
</evidence>
<organism evidence="2 3">
    <name type="scientific">Orientia tsutsugamushi str. UT144</name>
    <dbReference type="NCBI Taxonomy" id="1441384"/>
    <lineage>
        <taxon>Bacteria</taxon>
        <taxon>Pseudomonadati</taxon>
        <taxon>Pseudomonadota</taxon>
        <taxon>Alphaproteobacteria</taxon>
        <taxon>Rickettsiales</taxon>
        <taxon>Rickettsiaceae</taxon>
        <taxon>Rickettsieae</taxon>
        <taxon>Orientia</taxon>
    </lineage>
</organism>
<proteinExistence type="predicted"/>
<dbReference type="Gene3D" id="3.40.50.150">
    <property type="entry name" value="Vaccinia Virus protein VP39"/>
    <property type="match status" value="1"/>
</dbReference>
<dbReference type="GO" id="GO:0008757">
    <property type="term" value="F:S-adenosylmethionine-dependent methyltransferase activity"/>
    <property type="evidence" value="ECO:0007669"/>
    <property type="project" value="InterPro"/>
</dbReference>
<dbReference type="PANTHER" id="PTHR43861">
    <property type="entry name" value="TRANS-ACONITATE 2-METHYLTRANSFERASE-RELATED"/>
    <property type="match status" value="1"/>
</dbReference>
<dbReference type="InterPro" id="IPR029063">
    <property type="entry name" value="SAM-dependent_MTases_sf"/>
</dbReference>
<dbReference type="SUPFAM" id="SSF53335">
    <property type="entry name" value="S-adenosyl-L-methionine-dependent methyltransferases"/>
    <property type="match status" value="1"/>
</dbReference>
<name>A0A0F3RNK4_ORITS</name>
<comment type="caution">
    <text evidence="2">The sequence shown here is derived from an EMBL/GenBank/DDBJ whole genome shotgun (WGS) entry which is preliminary data.</text>
</comment>
<sequence length="260" mass="29943">MCNEWQASLNILEKSFNDQTQYFLNKHGLRSRLSILDIGCGLSYMSQYLAEIVVDNGHVTAIDNSENQIKAAKMRCPEHLKNRIDCVVADIYELEKLNKTFDIVYCRFVLHHIHKPRLALTQISQVLKPDGIFIGIEGIINYAYSYPEQTAWPQLNFPIEVAEGENRNGNIGKMLPNLINQTNMRCIDASIYQPILIEADIRQLLLQNECIDNKEYLMSDCHMRESEWQKKYDDLKACIDDEAILIGFYAANFTASRKVT</sequence>